<protein>
    <submittedName>
        <fullName evidence="1">Uncharacterized protein</fullName>
    </submittedName>
</protein>
<dbReference type="Proteomes" id="UP000075683">
    <property type="component" value="Unassembled WGS sequence"/>
</dbReference>
<evidence type="ECO:0000313" key="1">
    <source>
        <dbReference type="EMBL" id="KYD22088.1"/>
    </source>
</evidence>
<dbReference type="STRING" id="301148.B4135_1433"/>
<dbReference type="EMBL" id="LQYT01000013">
    <property type="protein sequence ID" value="KYD22088.1"/>
    <property type="molecule type" value="Genomic_DNA"/>
</dbReference>
<organism evidence="1 2">
    <name type="scientific">Caldibacillus debilis</name>
    <dbReference type="NCBI Taxonomy" id="301148"/>
    <lineage>
        <taxon>Bacteria</taxon>
        <taxon>Bacillati</taxon>
        <taxon>Bacillota</taxon>
        <taxon>Bacilli</taxon>
        <taxon>Bacillales</taxon>
        <taxon>Bacillaceae</taxon>
        <taxon>Caldibacillus</taxon>
    </lineage>
</organism>
<dbReference type="AlphaFoldDB" id="A0A150MCF8"/>
<name>A0A150MCF8_9BACI</name>
<reference evidence="1 2" key="1">
    <citation type="submission" date="2016-01" db="EMBL/GenBank/DDBJ databases">
        <title>Draft Genome Sequences of Seven Thermophilic Sporeformers Isolated from Foods.</title>
        <authorList>
            <person name="Berendsen E.M."/>
            <person name="Wells-Bennik M.H."/>
            <person name="Krawcyk A.O."/>
            <person name="De Jong A."/>
            <person name="Holsappel S."/>
            <person name="Eijlander R.T."/>
            <person name="Kuipers O.P."/>
        </authorList>
    </citation>
    <scope>NUCLEOTIDE SEQUENCE [LARGE SCALE GENOMIC DNA]</scope>
    <source>
        <strain evidence="1 2">B4135</strain>
    </source>
</reference>
<evidence type="ECO:0000313" key="2">
    <source>
        <dbReference type="Proteomes" id="UP000075683"/>
    </source>
</evidence>
<accession>A0A150MCF8</accession>
<proteinExistence type="predicted"/>
<gene>
    <name evidence="1" type="ORF">B4135_1433</name>
</gene>
<comment type="caution">
    <text evidence="1">The sequence shown here is derived from an EMBL/GenBank/DDBJ whole genome shotgun (WGS) entry which is preliminary data.</text>
</comment>
<sequence length="144" mass="16713">MRFTGNGFERGKRPFFYLVENYRRRQTLNTREPRSGIGGIGGRAGLKARMRFGEGTREKCRMHAEKFSPGGAVRDGPGTGRILWTISSRLRERRTSFFPDRLLQRPIPRCRSFSGSYLDNLIKRSENHKILLKSYIFQKKSLTL</sequence>